<dbReference type="PANTHER" id="PTHR43791">
    <property type="entry name" value="PERMEASE-RELATED"/>
    <property type="match status" value="1"/>
</dbReference>
<dbReference type="GO" id="GO:0071949">
    <property type="term" value="F:FAD binding"/>
    <property type="evidence" value="ECO:0007669"/>
    <property type="project" value="InterPro"/>
</dbReference>
<dbReference type="InterPro" id="IPR002938">
    <property type="entry name" value="FAD-bd"/>
</dbReference>
<feature type="transmembrane region" description="Helical" evidence="11">
    <location>
        <begin position="428"/>
        <end position="445"/>
    </location>
</feature>
<feature type="transmembrane region" description="Helical" evidence="11">
    <location>
        <begin position="201"/>
        <end position="222"/>
    </location>
</feature>
<keyword evidence="14" id="KW-1185">Reference proteome</keyword>
<comment type="caution">
    <text evidence="13">The sequence shown here is derived from an EMBL/GenBank/DDBJ whole genome shotgun (WGS) entry which is preliminary data.</text>
</comment>
<dbReference type="AlphaFoldDB" id="A0AAD9ZAQ2"/>
<dbReference type="InterPro" id="IPR036188">
    <property type="entry name" value="FAD/NAD-bd_sf"/>
</dbReference>
<protein>
    <recommendedName>
        <fullName evidence="12">Major facilitator superfamily (MFS) profile domain-containing protein</fullName>
    </recommendedName>
</protein>
<name>A0AAD9ZAQ2_9LECA</name>
<proteinExistence type="inferred from homology"/>
<feature type="transmembrane region" description="Helical" evidence="11">
    <location>
        <begin position="142"/>
        <end position="160"/>
    </location>
</feature>
<organism evidence="13 14">
    <name type="scientific">Lepraria neglecta</name>
    <dbReference type="NCBI Taxonomy" id="209136"/>
    <lineage>
        <taxon>Eukaryota</taxon>
        <taxon>Fungi</taxon>
        <taxon>Dikarya</taxon>
        <taxon>Ascomycota</taxon>
        <taxon>Pezizomycotina</taxon>
        <taxon>Lecanoromycetes</taxon>
        <taxon>OSLEUM clade</taxon>
        <taxon>Lecanoromycetidae</taxon>
        <taxon>Lecanorales</taxon>
        <taxon>Lecanorineae</taxon>
        <taxon>Stereocaulaceae</taxon>
        <taxon>Lepraria</taxon>
    </lineage>
</organism>
<evidence type="ECO:0000256" key="10">
    <source>
        <dbReference type="SAM" id="MobiDB-lite"/>
    </source>
</evidence>
<keyword evidence="2" id="KW-0813">Transport</keyword>
<evidence type="ECO:0000256" key="3">
    <source>
        <dbReference type="ARBA" id="ARBA00022630"/>
    </source>
</evidence>
<evidence type="ECO:0000256" key="11">
    <source>
        <dbReference type="SAM" id="Phobius"/>
    </source>
</evidence>
<dbReference type="Gene3D" id="3.50.50.60">
    <property type="entry name" value="FAD/NAD(P)-binding domain"/>
    <property type="match status" value="1"/>
</dbReference>
<dbReference type="SUPFAM" id="SSF51905">
    <property type="entry name" value="FAD/NAD(P)-binding domain"/>
    <property type="match status" value="1"/>
</dbReference>
<keyword evidence="3" id="KW-0285">Flavoprotein</keyword>
<reference evidence="13" key="1">
    <citation type="submission" date="2022-11" db="EMBL/GenBank/DDBJ databases">
        <title>Chromosomal genome sequence assembly and mating type (MAT) locus characterization of the leprose asexual lichenized fungus Lepraria neglecta (Nyl.) Erichsen.</title>
        <authorList>
            <person name="Allen J.L."/>
            <person name="Pfeffer B."/>
        </authorList>
    </citation>
    <scope>NUCLEOTIDE SEQUENCE</scope>
    <source>
        <strain evidence="13">Allen 5258</strain>
    </source>
</reference>
<dbReference type="InterPro" id="IPR020846">
    <property type="entry name" value="MFS_dom"/>
</dbReference>
<feature type="transmembrane region" description="Helical" evidence="11">
    <location>
        <begin position="166"/>
        <end position="189"/>
    </location>
</feature>
<evidence type="ECO:0000256" key="8">
    <source>
        <dbReference type="ARBA" id="ARBA00023136"/>
    </source>
</evidence>
<keyword evidence="4 11" id="KW-0812">Transmembrane</keyword>
<feature type="compositionally biased region" description="Basic and acidic residues" evidence="10">
    <location>
        <begin position="1"/>
        <end position="11"/>
    </location>
</feature>
<feature type="domain" description="Major facilitator superfamily (MFS) profile" evidence="12">
    <location>
        <begin position="75"/>
        <end position="487"/>
    </location>
</feature>
<dbReference type="PANTHER" id="PTHR43791:SF40">
    <property type="entry name" value="THIAMINE PATHWAY TRANSPORTER THI73"/>
    <property type="match status" value="1"/>
</dbReference>
<keyword evidence="5" id="KW-0274">FAD</keyword>
<feature type="transmembrane region" description="Helical" evidence="11">
    <location>
        <begin position="394"/>
        <end position="416"/>
    </location>
</feature>
<dbReference type="SUPFAM" id="SSF103473">
    <property type="entry name" value="MFS general substrate transporter"/>
    <property type="match status" value="1"/>
</dbReference>
<evidence type="ECO:0000256" key="5">
    <source>
        <dbReference type="ARBA" id="ARBA00022827"/>
    </source>
</evidence>
<evidence type="ECO:0000256" key="6">
    <source>
        <dbReference type="ARBA" id="ARBA00022989"/>
    </source>
</evidence>
<dbReference type="Proteomes" id="UP001276659">
    <property type="component" value="Unassembled WGS sequence"/>
</dbReference>
<feature type="transmembrane region" description="Helical" evidence="11">
    <location>
        <begin position="234"/>
        <end position="256"/>
    </location>
</feature>
<evidence type="ECO:0000313" key="14">
    <source>
        <dbReference type="Proteomes" id="UP001276659"/>
    </source>
</evidence>
<evidence type="ECO:0000256" key="2">
    <source>
        <dbReference type="ARBA" id="ARBA00022448"/>
    </source>
</evidence>
<evidence type="ECO:0000256" key="9">
    <source>
        <dbReference type="ARBA" id="ARBA00037968"/>
    </source>
</evidence>
<evidence type="ECO:0000256" key="7">
    <source>
        <dbReference type="ARBA" id="ARBA00023002"/>
    </source>
</evidence>
<keyword evidence="6 11" id="KW-1133">Transmembrane helix</keyword>
<dbReference type="Gene3D" id="1.20.1250.20">
    <property type="entry name" value="MFS general substrate transporter like domains"/>
    <property type="match status" value="2"/>
</dbReference>
<accession>A0AAD9ZAQ2</accession>
<evidence type="ECO:0000313" key="13">
    <source>
        <dbReference type="EMBL" id="KAK3174756.1"/>
    </source>
</evidence>
<feature type="region of interest" description="Disordered" evidence="10">
    <location>
        <begin position="1"/>
        <end position="34"/>
    </location>
</feature>
<dbReference type="PROSITE" id="PS50850">
    <property type="entry name" value="MFS"/>
    <property type="match status" value="1"/>
</dbReference>
<feature type="transmembrane region" description="Helical" evidence="11">
    <location>
        <begin position="341"/>
        <end position="361"/>
    </location>
</feature>
<keyword evidence="8 11" id="KW-0472">Membrane</keyword>
<dbReference type="GO" id="GO:0016020">
    <property type="term" value="C:membrane"/>
    <property type="evidence" value="ECO:0007669"/>
    <property type="project" value="UniProtKB-SubCell"/>
</dbReference>
<dbReference type="PRINTS" id="PR00420">
    <property type="entry name" value="RNGMNOXGNASE"/>
</dbReference>
<dbReference type="GO" id="GO:0016491">
    <property type="term" value="F:oxidoreductase activity"/>
    <property type="evidence" value="ECO:0007669"/>
    <property type="project" value="UniProtKB-KW"/>
</dbReference>
<comment type="subcellular location">
    <subcellularLocation>
        <location evidence="1">Membrane</location>
        <topology evidence="1">Multi-pass membrane protein</topology>
    </subcellularLocation>
</comment>
<dbReference type="FunFam" id="1.20.1250.20:FF:000064">
    <property type="entry name" value="MFS allantoate transporter"/>
    <property type="match status" value="1"/>
</dbReference>
<gene>
    <name evidence="13" type="ORF">OEA41_002002</name>
</gene>
<dbReference type="InterPro" id="IPR036259">
    <property type="entry name" value="MFS_trans_sf"/>
</dbReference>
<dbReference type="InterPro" id="IPR011701">
    <property type="entry name" value="MFS"/>
</dbReference>
<dbReference type="EMBL" id="JASNWA010000006">
    <property type="protein sequence ID" value="KAK3174756.1"/>
    <property type="molecule type" value="Genomic_DNA"/>
</dbReference>
<feature type="transmembrane region" description="Helical" evidence="11">
    <location>
        <begin position="304"/>
        <end position="329"/>
    </location>
</feature>
<evidence type="ECO:0000259" key="12">
    <source>
        <dbReference type="PROSITE" id="PS50850"/>
    </source>
</evidence>
<evidence type="ECO:0000256" key="4">
    <source>
        <dbReference type="ARBA" id="ARBA00022692"/>
    </source>
</evidence>
<feature type="transmembrane region" description="Helical" evidence="11">
    <location>
        <begin position="73"/>
        <end position="96"/>
    </location>
</feature>
<sequence length="872" mass="95920">MDPLKSEKSKALTDTAGDASSHDNSSLNTPGYVEGEAGTDVRDLDKAYWYVQEHDTLQWSALELKRLRRKIDWWIVPIMFCCYTMQFIDKVLLNYAAVMGLTKQLKLHGNEFSNTATAFFIAYLIAEIPNGIILQKVPPAKWLGANVVLWGIATACTAAAKDYHSLLAARIFLGIFEAAIAPSLMLISSQWYTKSEAAPRFSIWYAGLGLGQIIGGIVSYGFQQVHKTASFAGWKVMVVVLGVVTVTIGFATVLLLPDTPMKARFLSEAEKVALLKHVAVNQTGIENKRIKIGHVLEILTDIQLWLMVLLTILISISSGVITTYSATLINTFGFSPPDSALLNMPSGIVSIASTLIVGFGIRYTSNRWAWIVACCVPGVLGGALMSFAPKSNRAAQLAGIYLVNAITATLIVIYQWTASNVAGHTKRVISVALISGSFSVGNIIGPQTFQAKDAPAIQASEDHGLVLAQALKKHGIEFTVFERNPAASARGRGWGLTIHWSLDAFTSLLPQHIVDRLPETYVNPEASKRGENGNFLFFDLRSGEARWKVPPSKRIRVSRERLRALLLEGLDVQWSKSFTAVTTSTTAITAHFADSTTATGTLVIGADGSRSRVRSTLLSHTPDLSRNKQLPIRLLGATVVYPSRLALKLRALDPFFFQGGDPQSNTFMYFSFLDTPSNNARTENSDTYELQIILSWPYRKGYMGREEPLDVPAMGKEKVALMKRMAEGWAEPFQEMVMNMPEDTDPKAIVLEDFLPKERMWDNMEGRITLVGDAAHAMTMYRGEGANHGITDISLLLDKILPAIQTSSATSPQESATPMALEDAINTYEQEMIQRGAPAVLTSRRACLDAHDYERITDQSPLVSRRVMVTKE</sequence>
<dbReference type="Pfam" id="PF07690">
    <property type="entry name" value="MFS_1"/>
    <property type="match status" value="1"/>
</dbReference>
<keyword evidence="7" id="KW-0560">Oxidoreductase</keyword>
<comment type="similarity">
    <text evidence="9">Belongs to the major facilitator superfamily. Allantoate permease family.</text>
</comment>
<feature type="transmembrane region" description="Helical" evidence="11">
    <location>
        <begin position="368"/>
        <end position="388"/>
    </location>
</feature>
<feature type="transmembrane region" description="Helical" evidence="11">
    <location>
        <begin position="116"/>
        <end position="135"/>
    </location>
</feature>
<evidence type="ECO:0000256" key="1">
    <source>
        <dbReference type="ARBA" id="ARBA00004141"/>
    </source>
</evidence>
<dbReference type="GO" id="GO:0022857">
    <property type="term" value="F:transmembrane transporter activity"/>
    <property type="evidence" value="ECO:0007669"/>
    <property type="project" value="InterPro"/>
</dbReference>
<dbReference type="Pfam" id="PF01494">
    <property type="entry name" value="FAD_binding_3"/>
    <property type="match status" value="2"/>
</dbReference>